<sequence length="331" mass="37961">MIKAVLVDDEILVLNLLQKIIRESAEMQVLAAFTDPEQALEEIPGLRADVVFLDVDMPEMNGIELATKLIEHHPGNDLSIVFVTAYEQYAIRAFELNAIHYILKPVDLQSVNEILERVCQKKGVERKKETDNASKAGGEIYLFGNLHLRIDGSTLNFLTPKIEELLALLLLHRETGISKWSIIDVLWEESSIEKSQQNLYTMIFRLKQTLRNAGIQLEIKRKNSMYHIELPNVYCDVLEFDRLVKKGLTAQERTIETLEHAIALYQGELLKGKDYLWCLSVRERYYLHYVELVNAAAGYYVAHQAANKLRKLAQAVKPLLHEDDYSALKLK</sequence>
<dbReference type="InterPro" id="IPR016032">
    <property type="entry name" value="Sig_transdc_resp-reg_C-effctor"/>
</dbReference>
<dbReference type="GO" id="GO:0003677">
    <property type="term" value="F:DNA binding"/>
    <property type="evidence" value="ECO:0007669"/>
    <property type="project" value="UniProtKB-KW"/>
</dbReference>
<keyword evidence="4" id="KW-0804">Transcription</keyword>
<dbReference type="InterPro" id="IPR005158">
    <property type="entry name" value="BTAD"/>
</dbReference>
<feature type="domain" description="Response regulatory" evidence="6">
    <location>
        <begin position="3"/>
        <end position="119"/>
    </location>
</feature>
<comment type="caution">
    <text evidence="7">The sequence shown here is derived from an EMBL/GenBank/DDBJ whole genome shotgun (WGS) entry which is preliminary data.</text>
</comment>
<evidence type="ECO:0000256" key="5">
    <source>
        <dbReference type="PROSITE-ProRule" id="PRU00169"/>
    </source>
</evidence>
<dbReference type="SUPFAM" id="SSF46894">
    <property type="entry name" value="C-terminal effector domain of the bipartite response regulators"/>
    <property type="match status" value="1"/>
</dbReference>
<dbReference type="InterPro" id="IPR051677">
    <property type="entry name" value="AfsR-DnrI-RedD_regulator"/>
</dbReference>
<feature type="modified residue" description="4-aspartylphosphate" evidence="5">
    <location>
        <position position="54"/>
    </location>
</feature>
<dbReference type="SMART" id="SM01043">
    <property type="entry name" value="BTAD"/>
    <property type="match status" value="1"/>
</dbReference>
<evidence type="ECO:0000256" key="4">
    <source>
        <dbReference type="ARBA" id="ARBA00023163"/>
    </source>
</evidence>
<keyword evidence="1" id="KW-0902">Two-component regulatory system</keyword>
<dbReference type="InterPro" id="IPR011990">
    <property type="entry name" value="TPR-like_helical_dom_sf"/>
</dbReference>
<keyword evidence="3" id="KW-0238">DNA-binding</keyword>
<evidence type="ECO:0000313" key="8">
    <source>
        <dbReference type="Proteomes" id="UP000621560"/>
    </source>
</evidence>
<organism evidence="7 8">
    <name type="scientific">Paenibacillus sabuli</name>
    <dbReference type="NCBI Taxonomy" id="2772509"/>
    <lineage>
        <taxon>Bacteria</taxon>
        <taxon>Bacillati</taxon>
        <taxon>Bacillota</taxon>
        <taxon>Bacilli</taxon>
        <taxon>Bacillales</taxon>
        <taxon>Paenibacillaceae</taxon>
        <taxon>Paenibacillus</taxon>
    </lineage>
</organism>
<gene>
    <name evidence="7" type="ORF">IDH44_14470</name>
</gene>
<dbReference type="Gene3D" id="3.40.50.2300">
    <property type="match status" value="1"/>
</dbReference>
<dbReference type="Gene3D" id="1.25.40.10">
    <property type="entry name" value="Tetratricopeptide repeat domain"/>
    <property type="match status" value="1"/>
</dbReference>
<dbReference type="InterPro" id="IPR036388">
    <property type="entry name" value="WH-like_DNA-bd_sf"/>
</dbReference>
<protein>
    <submittedName>
        <fullName evidence="7">Response regulator</fullName>
    </submittedName>
</protein>
<evidence type="ECO:0000313" key="7">
    <source>
        <dbReference type="EMBL" id="MBD2846403.1"/>
    </source>
</evidence>
<dbReference type="InterPro" id="IPR001789">
    <property type="entry name" value="Sig_transdc_resp-reg_receiver"/>
</dbReference>
<dbReference type="RefSeq" id="WP_190918804.1">
    <property type="nucleotide sequence ID" value="NZ_JACXIZ010000023.1"/>
</dbReference>
<dbReference type="SUPFAM" id="SSF52172">
    <property type="entry name" value="CheY-like"/>
    <property type="match status" value="1"/>
</dbReference>
<dbReference type="Pfam" id="PF00072">
    <property type="entry name" value="Response_reg"/>
    <property type="match status" value="1"/>
</dbReference>
<evidence type="ECO:0000256" key="1">
    <source>
        <dbReference type="ARBA" id="ARBA00023012"/>
    </source>
</evidence>
<dbReference type="GO" id="GO:0000160">
    <property type="term" value="P:phosphorelay signal transduction system"/>
    <property type="evidence" value="ECO:0007669"/>
    <property type="project" value="UniProtKB-KW"/>
</dbReference>
<evidence type="ECO:0000256" key="3">
    <source>
        <dbReference type="ARBA" id="ARBA00023125"/>
    </source>
</evidence>
<dbReference type="GO" id="GO:0006355">
    <property type="term" value="P:regulation of DNA-templated transcription"/>
    <property type="evidence" value="ECO:0007669"/>
    <property type="project" value="InterPro"/>
</dbReference>
<keyword evidence="2" id="KW-0805">Transcription regulation</keyword>
<dbReference type="Proteomes" id="UP000621560">
    <property type="component" value="Unassembled WGS sequence"/>
</dbReference>
<dbReference type="Gene3D" id="1.10.10.10">
    <property type="entry name" value="Winged helix-like DNA-binding domain superfamily/Winged helix DNA-binding domain"/>
    <property type="match status" value="1"/>
</dbReference>
<reference evidence="7" key="1">
    <citation type="submission" date="2020-09" db="EMBL/GenBank/DDBJ databases">
        <title>A novel bacterium of genus Paenibacillus, isolated from South China Sea.</title>
        <authorList>
            <person name="Huang H."/>
            <person name="Mo K."/>
            <person name="Hu Y."/>
        </authorList>
    </citation>
    <scope>NUCLEOTIDE SEQUENCE</scope>
    <source>
        <strain evidence="7">IB182496</strain>
    </source>
</reference>
<keyword evidence="8" id="KW-1185">Reference proteome</keyword>
<name>A0A927BTB1_9BACL</name>
<dbReference type="EMBL" id="JACXIZ010000023">
    <property type="protein sequence ID" value="MBD2846403.1"/>
    <property type="molecule type" value="Genomic_DNA"/>
</dbReference>
<accession>A0A927BTB1</accession>
<dbReference type="PROSITE" id="PS50110">
    <property type="entry name" value="RESPONSE_REGULATORY"/>
    <property type="match status" value="1"/>
</dbReference>
<dbReference type="AlphaFoldDB" id="A0A927BTB1"/>
<dbReference type="Pfam" id="PF03704">
    <property type="entry name" value="BTAD"/>
    <property type="match status" value="1"/>
</dbReference>
<dbReference type="SMART" id="SM00448">
    <property type="entry name" value="REC"/>
    <property type="match status" value="1"/>
</dbReference>
<evidence type="ECO:0000256" key="2">
    <source>
        <dbReference type="ARBA" id="ARBA00023015"/>
    </source>
</evidence>
<dbReference type="PANTHER" id="PTHR35807">
    <property type="entry name" value="TRANSCRIPTIONAL REGULATOR REDD-RELATED"/>
    <property type="match status" value="1"/>
</dbReference>
<proteinExistence type="predicted"/>
<keyword evidence="5" id="KW-0597">Phosphoprotein</keyword>
<dbReference type="InterPro" id="IPR011006">
    <property type="entry name" value="CheY-like_superfamily"/>
</dbReference>
<evidence type="ECO:0000259" key="6">
    <source>
        <dbReference type="PROSITE" id="PS50110"/>
    </source>
</evidence>